<keyword evidence="2" id="KW-1185">Reference proteome</keyword>
<protein>
    <submittedName>
        <fullName evidence="1">Uncharacterized protein</fullName>
    </submittedName>
</protein>
<dbReference type="KEGG" id="rmar:GBA65_11625"/>
<dbReference type="Proteomes" id="UP000502706">
    <property type="component" value="Chromosome"/>
</dbReference>
<evidence type="ECO:0000313" key="1">
    <source>
        <dbReference type="EMBL" id="QIN79063.1"/>
    </source>
</evidence>
<evidence type="ECO:0000313" key="2">
    <source>
        <dbReference type="Proteomes" id="UP000502706"/>
    </source>
</evidence>
<gene>
    <name evidence="1" type="ORF">GBA65_11625</name>
</gene>
<organism evidence="1 2">
    <name type="scientific">Rubrobacter marinus</name>
    <dbReference type="NCBI Taxonomy" id="2653852"/>
    <lineage>
        <taxon>Bacteria</taxon>
        <taxon>Bacillati</taxon>
        <taxon>Actinomycetota</taxon>
        <taxon>Rubrobacteria</taxon>
        <taxon>Rubrobacterales</taxon>
        <taxon>Rubrobacteraceae</taxon>
        <taxon>Rubrobacter</taxon>
    </lineage>
</organism>
<reference evidence="1 2" key="1">
    <citation type="submission" date="2019-10" db="EMBL/GenBank/DDBJ databases">
        <title>Rubrobacter sp nov SCSIO 52915 isolated from a deep-sea sediment in the South China Sea.</title>
        <authorList>
            <person name="Chen R.W."/>
        </authorList>
    </citation>
    <scope>NUCLEOTIDE SEQUENCE [LARGE SCALE GENOMIC DNA]</scope>
    <source>
        <strain evidence="1 2">SCSIO 52915</strain>
    </source>
</reference>
<accession>A0A6G8PXX7</accession>
<sequence length="77" mass="8847">MHGIIRQRQINNQNSSVFRLNQIVVRYGDGRTLTFVPEAGRENFSEDDMHELVKVLQRASSVAEWAEVSENPNIKGY</sequence>
<dbReference type="EMBL" id="CP045121">
    <property type="protein sequence ID" value="QIN79063.1"/>
    <property type="molecule type" value="Genomic_DNA"/>
</dbReference>
<dbReference type="AlphaFoldDB" id="A0A6G8PXX7"/>
<proteinExistence type="predicted"/>
<name>A0A6G8PXX7_9ACTN</name>
<dbReference type="RefSeq" id="WP_166396723.1">
    <property type="nucleotide sequence ID" value="NZ_CP045121.1"/>
</dbReference>